<dbReference type="AlphaFoldDB" id="A0A382AE74"/>
<keyword evidence="1" id="KW-0472">Membrane</keyword>
<proteinExistence type="predicted"/>
<sequence>MIAKNDRTYVLAGSSKARHGSRLITVLPYTVTFLIHYVNLIYFISESYEIRNKKILCHELIRKC</sequence>
<dbReference type="EMBL" id="UINC01025033">
    <property type="protein sequence ID" value="SVA99870.1"/>
    <property type="molecule type" value="Genomic_DNA"/>
</dbReference>
<evidence type="ECO:0000256" key="1">
    <source>
        <dbReference type="SAM" id="Phobius"/>
    </source>
</evidence>
<organism evidence="2">
    <name type="scientific">marine metagenome</name>
    <dbReference type="NCBI Taxonomy" id="408172"/>
    <lineage>
        <taxon>unclassified sequences</taxon>
        <taxon>metagenomes</taxon>
        <taxon>ecological metagenomes</taxon>
    </lineage>
</organism>
<evidence type="ECO:0000313" key="2">
    <source>
        <dbReference type="EMBL" id="SVA99870.1"/>
    </source>
</evidence>
<gene>
    <name evidence="2" type="ORF">METZ01_LOCUS152724</name>
</gene>
<protein>
    <submittedName>
        <fullName evidence="2">Uncharacterized protein</fullName>
    </submittedName>
</protein>
<accession>A0A382AE74</accession>
<reference evidence="2" key="1">
    <citation type="submission" date="2018-05" db="EMBL/GenBank/DDBJ databases">
        <authorList>
            <person name="Lanie J.A."/>
            <person name="Ng W.-L."/>
            <person name="Kazmierczak K.M."/>
            <person name="Andrzejewski T.M."/>
            <person name="Davidsen T.M."/>
            <person name="Wayne K.J."/>
            <person name="Tettelin H."/>
            <person name="Glass J.I."/>
            <person name="Rusch D."/>
            <person name="Podicherti R."/>
            <person name="Tsui H.-C.T."/>
            <person name="Winkler M.E."/>
        </authorList>
    </citation>
    <scope>NUCLEOTIDE SEQUENCE</scope>
</reference>
<feature type="transmembrane region" description="Helical" evidence="1">
    <location>
        <begin position="23"/>
        <end position="44"/>
    </location>
</feature>
<keyword evidence="1" id="KW-0812">Transmembrane</keyword>
<name>A0A382AE74_9ZZZZ</name>
<keyword evidence="1" id="KW-1133">Transmembrane helix</keyword>